<keyword evidence="7" id="KW-1185">Reference proteome</keyword>
<keyword evidence="1" id="KW-0597">Phosphoprotein</keyword>
<evidence type="ECO:0000256" key="2">
    <source>
        <dbReference type="ARBA" id="ARBA00022649"/>
    </source>
</evidence>
<dbReference type="GO" id="GO:0000166">
    <property type="term" value="F:nucleotide binding"/>
    <property type="evidence" value="ECO:0007669"/>
    <property type="project" value="UniProtKB-KW"/>
</dbReference>
<dbReference type="GO" id="GO:0110001">
    <property type="term" value="C:toxin-antitoxin complex"/>
    <property type="evidence" value="ECO:0007669"/>
    <property type="project" value="InterPro"/>
</dbReference>
<reference evidence="6" key="2">
    <citation type="submission" date="2020-09" db="EMBL/GenBank/DDBJ databases">
        <authorList>
            <person name="Sun Q."/>
            <person name="Zhou Y."/>
        </authorList>
    </citation>
    <scope>NUCLEOTIDE SEQUENCE</scope>
    <source>
        <strain evidence="6">CGMCC 4.7679</strain>
    </source>
</reference>
<evidence type="ECO:0000256" key="5">
    <source>
        <dbReference type="ARBA" id="ARBA00022801"/>
    </source>
</evidence>
<evidence type="ECO:0000256" key="4">
    <source>
        <dbReference type="ARBA" id="ARBA00022741"/>
    </source>
</evidence>
<dbReference type="InterPro" id="IPR008201">
    <property type="entry name" value="HepT-like"/>
</dbReference>
<dbReference type="RefSeq" id="WP_145932338.1">
    <property type="nucleotide sequence ID" value="NZ_BNAV01000004.1"/>
</dbReference>
<gene>
    <name evidence="6" type="ORF">GCM10017566_34370</name>
</gene>
<keyword evidence="4" id="KW-0547">Nucleotide-binding</keyword>
<dbReference type="PANTHER" id="PTHR34139">
    <property type="entry name" value="UPF0331 PROTEIN MJ0127"/>
    <property type="match status" value="1"/>
</dbReference>
<dbReference type="Proteomes" id="UP000658656">
    <property type="component" value="Unassembled WGS sequence"/>
</dbReference>
<comment type="caution">
    <text evidence="6">The sequence shown here is derived from an EMBL/GenBank/DDBJ whole genome shotgun (WGS) entry which is preliminary data.</text>
</comment>
<sequence>MKRATPERLRDILEAANTAAQIRPSSRHEFDADLKAQLALTRLVEIIGEAANHVAPTVQQANSDVPWRAIIGMRHRITHGYFEMDLNALWQVLTVDLPEVLPRIEQILAEISAASAGHRADGRCAQEE</sequence>
<dbReference type="AlphaFoldDB" id="A0A8H9J087"/>
<dbReference type="GO" id="GO:0004540">
    <property type="term" value="F:RNA nuclease activity"/>
    <property type="evidence" value="ECO:0007669"/>
    <property type="project" value="InterPro"/>
</dbReference>
<dbReference type="EMBL" id="BNAV01000004">
    <property type="protein sequence ID" value="GHF58190.1"/>
    <property type="molecule type" value="Genomic_DNA"/>
</dbReference>
<proteinExistence type="predicted"/>
<evidence type="ECO:0000256" key="3">
    <source>
        <dbReference type="ARBA" id="ARBA00022722"/>
    </source>
</evidence>
<keyword evidence="2" id="KW-1277">Toxin-antitoxin system</keyword>
<dbReference type="GO" id="GO:0016787">
    <property type="term" value="F:hydrolase activity"/>
    <property type="evidence" value="ECO:0007669"/>
    <property type="project" value="UniProtKB-KW"/>
</dbReference>
<evidence type="ECO:0000313" key="6">
    <source>
        <dbReference type="EMBL" id="GHF58190.1"/>
    </source>
</evidence>
<accession>A0A8H9J087</accession>
<evidence type="ECO:0000256" key="1">
    <source>
        <dbReference type="ARBA" id="ARBA00022553"/>
    </source>
</evidence>
<reference evidence="6" key="1">
    <citation type="journal article" date="2014" name="Int. J. Syst. Evol. Microbiol.">
        <title>Complete genome sequence of Corynebacterium casei LMG S-19264T (=DSM 44701T), isolated from a smear-ripened cheese.</title>
        <authorList>
            <consortium name="US DOE Joint Genome Institute (JGI-PGF)"/>
            <person name="Walter F."/>
            <person name="Albersmeier A."/>
            <person name="Kalinowski J."/>
            <person name="Ruckert C."/>
        </authorList>
    </citation>
    <scope>NUCLEOTIDE SEQUENCE</scope>
    <source>
        <strain evidence="6">CGMCC 4.7679</strain>
    </source>
</reference>
<keyword evidence="5" id="KW-0378">Hydrolase</keyword>
<dbReference type="Pfam" id="PF01934">
    <property type="entry name" value="HepT-like"/>
    <property type="match status" value="1"/>
</dbReference>
<dbReference type="OrthoDB" id="159782at2"/>
<keyword evidence="3" id="KW-0540">Nuclease</keyword>
<dbReference type="InterPro" id="IPR051813">
    <property type="entry name" value="HepT_RNase_toxin"/>
</dbReference>
<organism evidence="6 7">
    <name type="scientific">Amycolatopsis bartoniae</name>
    <dbReference type="NCBI Taxonomy" id="941986"/>
    <lineage>
        <taxon>Bacteria</taxon>
        <taxon>Bacillati</taxon>
        <taxon>Actinomycetota</taxon>
        <taxon>Actinomycetes</taxon>
        <taxon>Pseudonocardiales</taxon>
        <taxon>Pseudonocardiaceae</taxon>
        <taxon>Amycolatopsis</taxon>
    </lineage>
</organism>
<protein>
    <submittedName>
        <fullName evidence="6">DUF86 domain-containing protein</fullName>
    </submittedName>
</protein>
<name>A0A8H9J087_9PSEU</name>
<dbReference type="PANTHER" id="PTHR34139:SF1">
    <property type="entry name" value="RNASE MJ1380-RELATED"/>
    <property type="match status" value="1"/>
</dbReference>
<evidence type="ECO:0000313" key="7">
    <source>
        <dbReference type="Proteomes" id="UP000658656"/>
    </source>
</evidence>